<dbReference type="SUPFAM" id="SSF50494">
    <property type="entry name" value="Trypsin-like serine proteases"/>
    <property type="match status" value="1"/>
</dbReference>
<dbReference type="PROSITE" id="PS50240">
    <property type="entry name" value="TRYPSIN_DOM"/>
    <property type="match status" value="1"/>
</dbReference>
<evidence type="ECO:0000256" key="1">
    <source>
        <dbReference type="ARBA" id="ARBA00023157"/>
    </source>
</evidence>
<organism evidence="7 8">
    <name type="scientific">Culex pipiens pipiens</name>
    <name type="common">Northern house mosquito</name>
    <dbReference type="NCBI Taxonomy" id="38569"/>
    <lineage>
        <taxon>Eukaryota</taxon>
        <taxon>Metazoa</taxon>
        <taxon>Ecdysozoa</taxon>
        <taxon>Arthropoda</taxon>
        <taxon>Hexapoda</taxon>
        <taxon>Insecta</taxon>
        <taxon>Pterygota</taxon>
        <taxon>Neoptera</taxon>
        <taxon>Endopterygota</taxon>
        <taxon>Diptera</taxon>
        <taxon>Nematocera</taxon>
        <taxon>Culicoidea</taxon>
        <taxon>Culicidae</taxon>
        <taxon>Culicinae</taxon>
        <taxon>Culicini</taxon>
        <taxon>Culex</taxon>
        <taxon>Culex</taxon>
    </lineage>
</organism>
<dbReference type="InterPro" id="IPR001254">
    <property type="entry name" value="Trypsin_dom"/>
</dbReference>
<dbReference type="InterPro" id="IPR051487">
    <property type="entry name" value="Ser/Thr_Proteases_Immune/Dev"/>
</dbReference>
<feature type="signal peptide" evidence="5">
    <location>
        <begin position="1"/>
        <end position="19"/>
    </location>
</feature>
<name>A0ABD1DAN3_CULPP</name>
<evidence type="ECO:0000256" key="2">
    <source>
        <dbReference type="ARBA" id="ARBA00023180"/>
    </source>
</evidence>
<dbReference type="SMART" id="SM00020">
    <property type="entry name" value="Tryp_SPc"/>
    <property type="match status" value="1"/>
</dbReference>
<feature type="domain" description="Peptidase S1" evidence="6">
    <location>
        <begin position="230"/>
        <end position="477"/>
    </location>
</feature>
<evidence type="ECO:0000256" key="3">
    <source>
        <dbReference type="ARBA" id="ARBA00024195"/>
    </source>
</evidence>
<dbReference type="Proteomes" id="UP001562425">
    <property type="component" value="Unassembled WGS sequence"/>
</dbReference>
<reference evidence="7 8" key="1">
    <citation type="submission" date="2024-05" db="EMBL/GenBank/DDBJ databases">
        <title>Culex pipiens pipiens assembly and annotation.</title>
        <authorList>
            <person name="Alout H."/>
            <person name="Durand T."/>
        </authorList>
    </citation>
    <scope>NUCLEOTIDE SEQUENCE [LARGE SCALE GENOMIC DNA]</scope>
    <source>
        <strain evidence="7">HA-2024</strain>
        <tissue evidence="7">Whole body</tissue>
    </source>
</reference>
<dbReference type="AlphaFoldDB" id="A0ABD1DAN3"/>
<dbReference type="InterPro" id="IPR043504">
    <property type="entry name" value="Peptidase_S1_PA_chymotrypsin"/>
</dbReference>
<evidence type="ECO:0000256" key="4">
    <source>
        <dbReference type="SAM" id="MobiDB-lite"/>
    </source>
</evidence>
<evidence type="ECO:0000256" key="5">
    <source>
        <dbReference type="SAM" id="SignalP"/>
    </source>
</evidence>
<feature type="region of interest" description="Disordered" evidence="4">
    <location>
        <begin position="111"/>
        <end position="188"/>
    </location>
</feature>
<comment type="similarity">
    <text evidence="3">Belongs to the peptidase S1 family. CLIP subfamily.</text>
</comment>
<keyword evidence="2" id="KW-0325">Glycoprotein</keyword>
<dbReference type="Pfam" id="PF00089">
    <property type="entry name" value="Trypsin"/>
    <property type="match status" value="1"/>
</dbReference>
<keyword evidence="5" id="KW-0732">Signal</keyword>
<evidence type="ECO:0000259" key="6">
    <source>
        <dbReference type="PROSITE" id="PS50240"/>
    </source>
</evidence>
<keyword evidence="8" id="KW-1185">Reference proteome</keyword>
<gene>
    <name evidence="7" type="ORF">pipiens_010480</name>
</gene>
<dbReference type="PANTHER" id="PTHR24256">
    <property type="entry name" value="TRYPTASE-RELATED"/>
    <property type="match status" value="1"/>
</dbReference>
<feature type="chain" id="PRO_5044888178" description="Peptidase S1 domain-containing protein" evidence="5">
    <location>
        <begin position="20"/>
        <end position="484"/>
    </location>
</feature>
<feature type="compositionally biased region" description="Low complexity" evidence="4">
    <location>
        <begin position="164"/>
        <end position="177"/>
    </location>
</feature>
<evidence type="ECO:0000313" key="8">
    <source>
        <dbReference type="Proteomes" id="UP001562425"/>
    </source>
</evidence>
<sequence>MRSWTILATVAALATLTHGALYPWYPIAPPPWWVRAPEKDIPASVNLQQVGGSYSLSTVEGKAYQAVVPSLAIQPPPVTAVHVQGIPSVSIRYLQNGQAVLVPSIAVVNPAGSPPEQASDADGQPEPADGEGESAAEPREPAPVTEEPQEEEAEAATESQVWSTTEAPNGTETTTTVKPKRPKTTTTTEVVDLEVTTSEPAVNEATSTVSSTTIAEDVVVTTVKPKQRPMSAPQCGELNGDDVPWIAILEHTNPSGGGGSRKKTLSKGVLIDDRHVLTTISSIHNSYPFWVVTGIRLGDVPTWSQSEGGRDLRKREVVSIPVKNVFLHERKDIAVIRLADRVNITERIRPVCLPGSDRFNYTELHFHICKKDKQQFGRTNSFSKLVAVTSLTQKDCQILFRRHQAELGPKEFCAWDETGDNCTGDLGGPLMVKLQGRYHVVGLNSYALAKSKIDSEGLPGVYVRVGSFIKWIHAVLKTEFDDSP</sequence>
<accession>A0ABD1DAN3</accession>
<keyword evidence="1" id="KW-1015">Disulfide bond</keyword>
<dbReference type="InterPro" id="IPR009003">
    <property type="entry name" value="Peptidase_S1_PA"/>
</dbReference>
<proteinExistence type="inferred from homology"/>
<evidence type="ECO:0000313" key="7">
    <source>
        <dbReference type="EMBL" id="KAL1396514.1"/>
    </source>
</evidence>
<protein>
    <recommendedName>
        <fullName evidence="6">Peptidase S1 domain-containing protein</fullName>
    </recommendedName>
</protein>
<dbReference type="EMBL" id="JBEHCU010006682">
    <property type="protein sequence ID" value="KAL1396514.1"/>
    <property type="molecule type" value="Genomic_DNA"/>
</dbReference>
<comment type="caution">
    <text evidence="7">The sequence shown here is derived from an EMBL/GenBank/DDBJ whole genome shotgun (WGS) entry which is preliminary data.</text>
</comment>
<dbReference type="Gene3D" id="2.40.10.10">
    <property type="entry name" value="Trypsin-like serine proteases"/>
    <property type="match status" value="2"/>
</dbReference>